<dbReference type="InterPro" id="IPR023214">
    <property type="entry name" value="HAD_sf"/>
</dbReference>
<dbReference type="InterPro" id="IPR036412">
    <property type="entry name" value="HAD-like_sf"/>
</dbReference>
<sequence length="175" mass="19591">MQITGAIFDLDGTLVDSMWMWRRSFGDVLEDLHINMTPDFFKRVEAISLYDGCVACIEEFNLPLSAEELYEKFLVYVQTVYSHDIESIVGAADFLQELFDAGIPLAIASSTPSRAIHVALEAQGMEKFFKAVVCTEDVGGVDKAKPDVYLEALRRLGTDKAHTWVFEDAEFGVHT</sequence>
<evidence type="ECO:0000313" key="2">
    <source>
        <dbReference type="Proteomes" id="UP000698335"/>
    </source>
</evidence>
<proteinExistence type="predicted"/>
<name>A0A930VWX1_9ACTN</name>
<dbReference type="SFLD" id="SFLDS00003">
    <property type="entry name" value="Haloacid_Dehalogenase"/>
    <property type="match status" value="1"/>
</dbReference>
<organism evidence="1 2">
    <name type="scientific">Lancefieldella rimae</name>
    <dbReference type="NCBI Taxonomy" id="1383"/>
    <lineage>
        <taxon>Bacteria</taxon>
        <taxon>Bacillati</taxon>
        <taxon>Actinomycetota</taxon>
        <taxon>Coriobacteriia</taxon>
        <taxon>Coriobacteriales</taxon>
        <taxon>Atopobiaceae</taxon>
        <taxon>Lancefieldella</taxon>
    </lineage>
</organism>
<dbReference type="SFLD" id="SFLDG01129">
    <property type="entry name" value="C1.5:_HAD__Beta-PGM__Phosphata"/>
    <property type="match status" value="1"/>
</dbReference>
<dbReference type="SUPFAM" id="SSF56784">
    <property type="entry name" value="HAD-like"/>
    <property type="match status" value="1"/>
</dbReference>
<evidence type="ECO:0000313" key="1">
    <source>
        <dbReference type="EMBL" id="MBF4807610.1"/>
    </source>
</evidence>
<dbReference type="GO" id="GO:0016791">
    <property type="term" value="F:phosphatase activity"/>
    <property type="evidence" value="ECO:0007669"/>
    <property type="project" value="TreeGrafter"/>
</dbReference>
<dbReference type="PANTHER" id="PTHR18901:SF38">
    <property type="entry name" value="PSEUDOURIDINE-5'-PHOSPHATASE"/>
    <property type="match status" value="1"/>
</dbReference>
<dbReference type="InterPro" id="IPR041492">
    <property type="entry name" value="HAD_2"/>
</dbReference>
<dbReference type="Proteomes" id="UP000698335">
    <property type="component" value="Unassembled WGS sequence"/>
</dbReference>
<dbReference type="EMBL" id="JABZGW010000083">
    <property type="protein sequence ID" value="MBF4807610.1"/>
    <property type="molecule type" value="Genomic_DNA"/>
</dbReference>
<comment type="caution">
    <text evidence="1">The sequence shown here is derived from an EMBL/GenBank/DDBJ whole genome shotgun (WGS) entry which is preliminary data.</text>
</comment>
<dbReference type="Gene3D" id="3.40.50.1000">
    <property type="entry name" value="HAD superfamily/HAD-like"/>
    <property type="match status" value="1"/>
</dbReference>
<dbReference type="InterPro" id="IPR023198">
    <property type="entry name" value="PGP-like_dom2"/>
</dbReference>
<dbReference type="PANTHER" id="PTHR18901">
    <property type="entry name" value="2-DEOXYGLUCOSE-6-PHOSPHATE PHOSPHATASE 2"/>
    <property type="match status" value="1"/>
</dbReference>
<dbReference type="Pfam" id="PF13419">
    <property type="entry name" value="HAD_2"/>
    <property type="match status" value="1"/>
</dbReference>
<dbReference type="AlphaFoldDB" id="A0A930VWX1"/>
<gene>
    <name evidence="1" type="ORF">HXK26_02795</name>
</gene>
<accession>A0A930VWX1</accession>
<dbReference type="CDD" id="cd07505">
    <property type="entry name" value="HAD_BPGM-like"/>
    <property type="match status" value="1"/>
</dbReference>
<feature type="non-terminal residue" evidence="1">
    <location>
        <position position="175"/>
    </location>
</feature>
<reference evidence="1" key="1">
    <citation type="submission" date="2020-04" db="EMBL/GenBank/DDBJ databases">
        <title>Deep metagenomics examines the oral microbiome during advanced dental caries in children, revealing novel taxa and co-occurrences with host molecules.</title>
        <authorList>
            <person name="Baker J.L."/>
            <person name="Morton J.T."/>
            <person name="Dinis M."/>
            <person name="Alvarez R."/>
            <person name="Tran N.C."/>
            <person name="Knight R."/>
            <person name="Edlund A."/>
        </authorList>
    </citation>
    <scope>NUCLEOTIDE SEQUENCE</scope>
    <source>
        <strain evidence="1">JCVI_38_bin.5</strain>
    </source>
</reference>
<dbReference type="Gene3D" id="1.10.150.240">
    <property type="entry name" value="Putative phosphatase, domain 2"/>
    <property type="match status" value="1"/>
</dbReference>
<protein>
    <submittedName>
        <fullName evidence="1">HAD family phosphatase</fullName>
    </submittedName>
</protein>